<dbReference type="Gene3D" id="2.60.120.620">
    <property type="entry name" value="q2cbj1_9rhob like domain"/>
    <property type="match status" value="1"/>
</dbReference>
<evidence type="ECO:0000313" key="2">
    <source>
        <dbReference type="EMBL" id="WDE08044.1"/>
    </source>
</evidence>
<dbReference type="EMBL" id="CP059733">
    <property type="protein sequence ID" value="WDE08044.1"/>
    <property type="molecule type" value="Genomic_DNA"/>
</dbReference>
<reference evidence="2 3" key="1">
    <citation type="journal article" date="2015" name="Genome Announc.">
        <title>Draft Genome Sequences of Marine Isolates of Thalassomonas viridans and Thalassomonas actiniarum.</title>
        <authorList>
            <person name="Olonade I."/>
            <person name="van Zyl L.J."/>
            <person name="Trindade M."/>
        </authorList>
    </citation>
    <scope>NUCLEOTIDE SEQUENCE [LARGE SCALE GENOMIC DNA]</scope>
    <source>
        <strain evidence="2 3">XOM25</strain>
    </source>
</reference>
<dbReference type="PANTHER" id="PTHR20883:SF48">
    <property type="entry name" value="ECTOINE DIOXYGENASE"/>
    <property type="match status" value="1"/>
</dbReference>
<organism evidence="2 3">
    <name type="scientific">Thalassomonas viridans</name>
    <dbReference type="NCBI Taxonomy" id="137584"/>
    <lineage>
        <taxon>Bacteria</taxon>
        <taxon>Pseudomonadati</taxon>
        <taxon>Pseudomonadota</taxon>
        <taxon>Gammaproteobacteria</taxon>
        <taxon>Alteromonadales</taxon>
        <taxon>Colwelliaceae</taxon>
        <taxon>Thalassomonas</taxon>
    </lineage>
</organism>
<name>A0AAE9Z8M1_9GAMM</name>
<evidence type="ECO:0000256" key="1">
    <source>
        <dbReference type="ARBA" id="ARBA00001954"/>
    </source>
</evidence>
<dbReference type="KEGG" id="tvd:SG34_014785"/>
<dbReference type="GO" id="GO:0016706">
    <property type="term" value="F:2-oxoglutarate-dependent dioxygenase activity"/>
    <property type="evidence" value="ECO:0007669"/>
    <property type="project" value="UniProtKB-ARBA"/>
</dbReference>
<protein>
    <submittedName>
        <fullName evidence="2">Phytanoyl-CoA dioxygenase family protein</fullName>
    </submittedName>
</protein>
<sequence>MDNTNQAFDRSKFTPRYYPKKKLTPCQLESYHQSGFIGAIEVLSKAELNYFRHHLMLTCSQLGGNISRLDGAHQFFLWAWQLSTHPAILNVMRQLLGQEILLKSTRFFYKHPKSDNFVGWHQDGFTEQENGNDVPTIWLGLTPSNAENGCLQLIPGSHKNGLLPHPEILDPDNLTYGGTTAQTAIENVLDIEMPAGYMSVHHPLMVHGSQANLSPSPRIGFSASYATPALQSSISPVARLTGHARLSQALGLISQPEPCSTREAISNYRLALGQSIRRIKETEILS</sequence>
<keyword evidence="3" id="KW-1185">Reference proteome</keyword>
<keyword evidence="2" id="KW-0560">Oxidoreductase</keyword>
<evidence type="ECO:0000313" key="3">
    <source>
        <dbReference type="Proteomes" id="UP000032352"/>
    </source>
</evidence>
<keyword evidence="2" id="KW-0223">Dioxygenase</keyword>
<proteinExistence type="predicted"/>
<gene>
    <name evidence="2" type="ORF">SG34_014785</name>
</gene>
<dbReference type="PANTHER" id="PTHR20883">
    <property type="entry name" value="PHYTANOYL-COA DIOXYGENASE DOMAIN CONTAINING 1"/>
    <property type="match status" value="1"/>
</dbReference>
<dbReference type="GO" id="GO:0005506">
    <property type="term" value="F:iron ion binding"/>
    <property type="evidence" value="ECO:0007669"/>
    <property type="project" value="UniProtKB-ARBA"/>
</dbReference>
<accession>A0AAE9Z8M1</accession>
<dbReference type="RefSeq" id="WP_044840143.1">
    <property type="nucleotide sequence ID" value="NZ_CP059733.1"/>
</dbReference>
<dbReference type="AlphaFoldDB" id="A0AAE9Z8M1"/>
<comment type="cofactor">
    <cofactor evidence="1">
        <name>Fe(2+)</name>
        <dbReference type="ChEBI" id="CHEBI:29033"/>
    </cofactor>
</comment>
<dbReference type="InterPro" id="IPR008775">
    <property type="entry name" value="Phytyl_CoA_dOase-like"/>
</dbReference>
<dbReference type="Proteomes" id="UP000032352">
    <property type="component" value="Chromosome"/>
</dbReference>
<reference evidence="2 3" key="2">
    <citation type="journal article" date="2022" name="Mar. Drugs">
        <title>Bioassay-Guided Fractionation Leads to the Detection of Cholic Acid Generated by the Rare Thalassomonas sp.</title>
        <authorList>
            <person name="Pheiffer F."/>
            <person name="Schneider Y.K."/>
            <person name="Hansen E.H."/>
            <person name="Andersen J.H."/>
            <person name="Isaksson J."/>
            <person name="Busche T."/>
            <person name="R C."/>
            <person name="Kalinowski J."/>
            <person name="Zyl L.V."/>
            <person name="Trindade M."/>
        </authorList>
    </citation>
    <scope>NUCLEOTIDE SEQUENCE [LARGE SCALE GENOMIC DNA]</scope>
    <source>
        <strain evidence="2 3">XOM25</strain>
    </source>
</reference>
<dbReference type="Pfam" id="PF05721">
    <property type="entry name" value="PhyH"/>
    <property type="match status" value="1"/>
</dbReference>
<dbReference type="SUPFAM" id="SSF51197">
    <property type="entry name" value="Clavaminate synthase-like"/>
    <property type="match status" value="1"/>
</dbReference>